<evidence type="ECO:0000259" key="8">
    <source>
        <dbReference type="SMART" id="SM00645"/>
    </source>
</evidence>
<dbReference type="InterPro" id="IPR038765">
    <property type="entry name" value="Papain-like_cys_pep_sf"/>
</dbReference>
<comment type="subcellular location">
    <subcellularLocation>
        <location evidence="1">Lysosome</location>
    </subcellularLocation>
</comment>
<comment type="similarity">
    <text evidence="2">Belongs to the peptidase C1 family.</text>
</comment>
<dbReference type="GO" id="GO:0005764">
    <property type="term" value="C:lysosome"/>
    <property type="evidence" value="ECO:0007669"/>
    <property type="project" value="UniProtKB-SubCell"/>
</dbReference>
<keyword evidence="6" id="KW-0458">Lysosome</keyword>
<dbReference type="InterPro" id="IPR039417">
    <property type="entry name" value="Peptidase_C1A_papain-like"/>
</dbReference>
<evidence type="ECO:0000313" key="9">
    <source>
        <dbReference type="EMBL" id="KAF6077187.1"/>
    </source>
</evidence>
<dbReference type="GO" id="GO:0008234">
    <property type="term" value="F:cysteine-type peptidase activity"/>
    <property type="evidence" value="ECO:0007669"/>
    <property type="project" value="UniProtKB-KW"/>
</dbReference>
<dbReference type="Proteomes" id="UP000664940">
    <property type="component" value="Unassembled WGS sequence"/>
</dbReference>
<dbReference type="CDD" id="cd02248">
    <property type="entry name" value="Peptidase_C1A"/>
    <property type="match status" value="1"/>
</dbReference>
<keyword evidence="5" id="KW-0788">Thiol protease</keyword>
<evidence type="ECO:0000256" key="7">
    <source>
        <dbReference type="SAM" id="MobiDB-lite"/>
    </source>
</evidence>
<sequence>MRWEVEREREGSRSRTLLNPAGKQWEEESAEDLEAGEPQATGGAGTEWLTRVQPRRPVTAPPTLQGGCGSCWTFSTTGALESAIAIKTGKMLSLSEQQLVDCAQNFNNHGCQGGLPSQAFEYIRYNKGIMGEDSYPYEGKDGNCKFQPGKAIAFVKDVANITLNDEAAMVEAVALYNPVSFAFEVTSDFMLYRKGIYSR</sequence>
<reference evidence="9 10" key="1">
    <citation type="journal article" date="2020" name="Nature">
        <title>Six reference-quality genomes reveal evolution of bat adaptations.</title>
        <authorList>
            <person name="Jebb D."/>
            <person name="Huang Z."/>
            <person name="Pippel M."/>
            <person name="Hughes G.M."/>
            <person name="Lavrichenko K."/>
            <person name="Devanna P."/>
            <person name="Winkler S."/>
            <person name="Jermiin L.S."/>
            <person name="Skirmuntt E.C."/>
            <person name="Katzourakis A."/>
            <person name="Burkitt-Gray L."/>
            <person name="Ray D.A."/>
            <person name="Sullivan K.A.M."/>
            <person name="Roscito J.G."/>
            <person name="Kirilenko B.M."/>
            <person name="Davalos L.M."/>
            <person name="Corthals A.P."/>
            <person name="Power M.L."/>
            <person name="Jones G."/>
            <person name="Ransome R.D."/>
            <person name="Dechmann D.K.N."/>
            <person name="Locatelli A.G."/>
            <person name="Puechmaille S.J."/>
            <person name="Fedrigo O."/>
            <person name="Jarvis E.D."/>
            <person name="Hiller M."/>
            <person name="Vernes S.C."/>
            <person name="Myers E.W."/>
            <person name="Teeling E.C."/>
        </authorList>
    </citation>
    <scope>NUCLEOTIDE SEQUENCE [LARGE SCALE GENOMIC DNA]</scope>
    <source>
        <strain evidence="9">Bat1K_MPI-CBG_1</strain>
    </source>
</reference>
<evidence type="ECO:0000256" key="4">
    <source>
        <dbReference type="ARBA" id="ARBA00022801"/>
    </source>
</evidence>
<evidence type="ECO:0000256" key="5">
    <source>
        <dbReference type="ARBA" id="ARBA00022807"/>
    </source>
</evidence>
<protein>
    <submittedName>
        <fullName evidence="9">Cathepsin H</fullName>
    </submittedName>
</protein>
<dbReference type="Gene3D" id="3.90.70.10">
    <property type="entry name" value="Cysteine proteinases"/>
    <property type="match status" value="1"/>
</dbReference>
<name>A0A833YH99_9CHIR</name>
<keyword evidence="3" id="KW-0645">Protease</keyword>
<dbReference type="Pfam" id="PF00112">
    <property type="entry name" value="Peptidase_C1"/>
    <property type="match status" value="1"/>
</dbReference>
<dbReference type="InterPro" id="IPR000169">
    <property type="entry name" value="Pept_cys_AS"/>
</dbReference>
<organism evidence="9 10">
    <name type="scientific">Phyllostomus discolor</name>
    <name type="common">pale spear-nosed bat</name>
    <dbReference type="NCBI Taxonomy" id="89673"/>
    <lineage>
        <taxon>Eukaryota</taxon>
        <taxon>Metazoa</taxon>
        <taxon>Chordata</taxon>
        <taxon>Craniata</taxon>
        <taxon>Vertebrata</taxon>
        <taxon>Euteleostomi</taxon>
        <taxon>Mammalia</taxon>
        <taxon>Eutheria</taxon>
        <taxon>Laurasiatheria</taxon>
        <taxon>Chiroptera</taxon>
        <taxon>Yangochiroptera</taxon>
        <taxon>Phyllostomidae</taxon>
        <taxon>Phyllostominae</taxon>
        <taxon>Phyllostomus</taxon>
    </lineage>
</organism>
<evidence type="ECO:0000256" key="6">
    <source>
        <dbReference type="ARBA" id="ARBA00023228"/>
    </source>
</evidence>
<dbReference type="PANTHER" id="PTHR12411">
    <property type="entry name" value="CYSTEINE PROTEASE FAMILY C1-RELATED"/>
    <property type="match status" value="1"/>
</dbReference>
<feature type="compositionally biased region" description="Basic and acidic residues" evidence="7">
    <location>
        <begin position="1"/>
        <end position="13"/>
    </location>
</feature>
<evidence type="ECO:0000256" key="1">
    <source>
        <dbReference type="ARBA" id="ARBA00004371"/>
    </source>
</evidence>
<dbReference type="GO" id="GO:0006508">
    <property type="term" value="P:proteolysis"/>
    <property type="evidence" value="ECO:0007669"/>
    <property type="project" value="UniProtKB-KW"/>
</dbReference>
<dbReference type="AlphaFoldDB" id="A0A833YH99"/>
<comment type="caution">
    <text evidence="9">The sequence shown here is derived from an EMBL/GenBank/DDBJ whole genome shotgun (WGS) entry which is preliminary data.</text>
</comment>
<dbReference type="InterPro" id="IPR013128">
    <property type="entry name" value="Peptidase_C1A"/>
</dbReference>
<keyword evidence="4" id="KW-0378">Hydrolase</keyword>
<feature type="region of interest" description="Disordered" evidence="7">
    <location>
        <begin position="1"/>
        <end position="44"/>
    </location>
</feature>
<feature type="domain" description="Peptidase C1A papain C-terminal" evidence="8">
    <location>
        <begin position="52"/>
        <end position="199"/>
    </location>
</feature>
<dbReference type="SMART" id="SM00645">
    <property type="entry name" value="Pept_C1"/>
    <property type="match status" value="1"/>
</dbReference>
<evidence type="ECO:0000256" key="2">
    <source>
        <dbReference type="ARBA" id="ARBA00008455"/>
    </source>
</evidence>
<dbReference type="SUPFAM" id="SSF54001">
    <property type="entry name" value="Cysteine proteinases"/>
    <property type="match status" value="1"/>
</dbReference>
<dbReference type="InterPro" id="IPR000668">
    <property type="entry name" value="Peptidase_C1A_C"/>
</dbReference>
<evidence type="ECO:0000256" key="3">
    <source>
        <dbReference type="ARBA" id="ARBA00022670"/>
    </source>
</evidence>
<proteinExistence type="inferred from homology"/>
<evidence type="ECO:0000313" key="10">
    <source>
        <dbReference type="Proteomes" id="UP000664940"/>
    </source>
</evidence>
<dbReference type="EMBL" id="JABVXQ010000014">
    <property type="protein sequence ID" value="KAF6077187.1"/>
    <property type="molecule type" value="Genomic_DNA"/>
</dbReference>
<gene>
    <name evidence="9" type="ORF">HJG60_003448</name>
</gene>
<dbReference type="PROSITE" id="PS00139">
    <property type="entry name" value="THIOL_PROTEASE_CYS"/>
    <property type="match status" value="1"/>
</dbReference>
<accession>A0A833YH99</accession>